<organism evidence="12 13">
    <name type="scientific">Methylophilus rhizosphaerae</name>
    <dbReference type="NCBI Taxonomy" id="492660"/>
    <lineage>
        <taxon>Bacteria</taxon>
        <taxon>Pseudomonadati</taxon>
        <taxon>Pseudomonadota</taxon>
        <taxon>Betaproteobacteria</taxon>
        <taxon>Nitrosomonadales</taxon>
        <taxon>Methylophilaceae</taxon>
        <taxon>Methylophilus</taxon>
    </lineage>
</organism>
<proteinExistence type="predicted"/>
<evidence type="ECO:0000313" key="12">
    <source>
        <dbReference type="EMBL" id="SDK10216.1"/>
    </source>
</evidence>
<dbReference type="PROSITE" id="PS00211">
    <property type="entry name" value="ABC_TRANSPORTER_1"/>
    <property type="match status" value="1"/>
</dbReference>
<keyword evidence="8 9" id="KW-0472">Membrane</keyword>
<dbReference type="InterPro" id="IPR003593">
    <property type="entry name" value="AAA+_ATPase"/>
</dbReference>
<evidence type="ECO:0000256" key="3">
    <source>
        <dbReference type="ARBA" id="ARBA00022475"/>
    </source>
</evidence>
<evidence type="ECO:0000259" key="10">
    <source>
        <dbReference type="PROSITE" id="PS50893"/>
    </source>
</evidence>
<protein>
    <submittedName>
        <fullName evidence="12">ATP-binding cassette, subfamily B, MsbA</fullName>
    </submittedName>
</protein>
<dbReference type="GO" id="GO:0005524">
    <property type="term" value="F:ATP binding"/>
    <property type="evidence" value="ECO:0007669"/>
    <property type="project" value="UniProtKB-KW"/>
</dbReference>
<feature type="transmembrane region" description="Helical" evidence="9">
    <location>
        <begin position="152"/>
        <end position="179"/>
    </location>
</feature>
<evidence type="ECO:0000256" key="2">
    <source>
        <dbReference type="ARBA" id="ARBA00022448"/>
    </source>
</evidence>
<feature type="transmembrane region" description="Helical" evidence="9">
    <location>
        <begin position="21"/>
        <end position="39"/>
    </location>
</feature>
<evidence type="ECO:0000256" key="6">
    <source>
        <dbReference type="ARBA" id="ARBA00022840"/>
    </source>
</evidence>
<keyword evidence="7 9" id="KW-1133">Transmembrane helix</keyword>
<dbReference type="InterPro" id="IPR027417">
    <property type="entry name" value="P-loop_NTPase"/>
</dbReference>
<evidence type="ECO:0000256" key="1">
    <source>
        <dbReference type="ARBA" id="ARBA00004651"/>
    </source>
</evidence>
<dbReference type="OrthoDB" id="8554730at2"/>
<feature type="transmembrane region" description="Helical" evidence="9">
    <location>
        <begin position="59"/>
        <end position="83"/>
    </location>
</feature>
<feature type="domain" description="ABC transporter" evidence="10">
    <location>
        <begin position="341"/>
        <end position="576"/>
    </location>
</feature>
<dbReference type="RefSeq" id="WP_091468152.1">
    <property type="nucleotide sequence ID" value="NZ_FNFX01000001.1"/>
</dbReference>
<dbReference type="InterPro" id="IPR036640">
    <property type="entry name" value="ABC1_TM_sf"/>
</dbReference>
<dbReference type="Gene3D" id="3.40.50.300">
    <property type="entry name" value="P-loop containing nucleotide triphosphate hydrolases"/>
    <property type="match status" value="1"/>
</dbReference>
<dbReference type="GO" id="GO:0015421">
    <property type="term" value="F:ABC-type oligopeptide transporter activity"/>
    <property type="evidence" value="ECO:0007669"/>
    <property type="project" value="TreeGrafter"/>
</dbReference>
<dbReference type="SUPFAM" id="SSF90123">
    <property type="entry name" value="ABC transporter transmembrane region"/>
    <property type="match status" value="1"/>
</dbReference>
<evidence type="ECO:0000256" key="5">
    <source>
        <dbReference type="ARBA" id="ARBA00022741"/>
    </source>
</evidence>
<evidence type="ECO:0000313" key="13">
    <source>
        <dbReference type="Proteomes" id="UP000198629"/>
    </source>
</evidence>
<name>A0A1G8Z593_9PROT</name>
<feature type="domain" description="ABC transmembrane type-1" evidence="11">
    <location>
        <begin position="19"/>
        <end position="308"/>
    </location>
</feature>
<dbReference type="PROSITE" id="PS50893">
    <property type="entry name" value="ABC_TRANSPORTER_2"/>
    <property type="match status" value="1"/>
</dbReference>
<evidence type="ECO:0000256" key="4">
    <source>
        <dbReference type="ARBA" id="ARBA00022692"/>
    </source>
</evidence>
<keyword evidence="13" id="KW-1185">Reference proteome</keyword>
<keyword evidence="4 9" id="KW-0812">Transmembrane</keyword>
<dbReference type="SMART" id="SM00382">
    <property type="entry name" value="AAA"/>
    <property type="match status" value="1"/>
</dbReference>
<dbReference type="EMBL" id="FNFX01000001">
    <property type="protein sequence ID" value="SDK10216.1"/>
    <property type="molecule type" value="Genomic_DNA"/>
</dbReference>
<dbReference type="SUPFAM" id="SSF52540">
    <property type="entry name" value="P-loop containing nucleoside triphosphate hydrolases"/>
    <property type="match status" value="1"/>
</dbReference>
<gene>
    <name evidence="12" type="ORF">SAMN05192566_0099</name>
</gene>
<dbReference type="Proteomes" id="UP000198629">
    <property type="component" value="Unassembled WGS sequence"/>
</dbReference>
<dbReference type="InterPro" id="IPR017871">
    <property type="entry name" value="ABC_transporter-like_CS"/>
</dbReference>
<evidence type="ECO:0000256" key="9">
    <source>
        <dbReference type="SAM" id="Phobius"/>
    </source>
</evidence>
<comment type="subcellular location">
    <subcellularLocation>
        <location evidence="1">Cell membrane</location>
        <topology evidence="1">Multi-pass membrane protein</topology>
    </subcellularLocation>
</comment>
<dbReference type="STRING" id="492660.SAMN05192566_0099"/>
<dbReference type="Gene3D" id="1.20.1560.10">
    <property type="entry name" value="ABC transporter type 1, transmembrane domain"/>
    <property type="match status" value="1"/>
</dbReference>
<dbReference type="CDD" id="cd07346">
    <property type="entry name" value="ABC_6TM_exporters"/>
    <property type="match status" value="1"/>
</dbReference>
<accession>A0A1G8Z593</accession>
<keyword evidence="3" id="KW-1003">Cell membrane</keyword>
<dbReference type="PANTHER" id="PTHR43394:SF1">
    <property type="entry name" value="ATP-BINDING CASSETTE SUB-FAMILY B MEMBER 10, MITOCHONDRIAL"/>
    <property type="match status" value="1"/>
</dbReference>
<dbReference type="AlphaFoldDB" id="A0A1G8Z593"/>
<keyword evidence="2" id="KW-0813">Transport</keyword>
<evidence type="ECO:0000259" key="11">
    <source>
        <dbReference type="PROSITE" id="PS50929"/>
    </source>
</evidence>
<dbReference type="PROSITE" id="PS50929">
    <property type="entry name" value="ABC_TM1F"/>
    <property type="match status" value="1"/>
</dbReference>
<reference evidence="13" key="1">
    <citation type="submission" date="2016-10" db="EMBL/GenBank/DDBJ databases">
        <authorList>
            <person name="Varghese N."/>
            <person name="Submissions S."/>
        </authorList>
    </citation>
    <scope>NUCLEOTIDE SEQUENCE [LARGE SCALE GENOMIC DNA]</scope>
    <source>
        <strain evidence="13">CBMB127</strain>
    </source>
</reference>
<keyword evidence="5" id="KW-0547">Nucleotide-binding</keyword>
<dbReference type="InterPro" id="IPR039421">
    <property type="entry name" value="Type_1_exporter"/>
</dbReference>
<dbReference type="PANTHER" id="PTHR43394">
    <property type="entry name" value="ATP-DEPENDENT PERMEASE MDL1, MITOCHONDRIAL"/>
    <property type="match status" value="1"/>
</dbReference>
<dbReference type="GO" id="GO:0005886">
    <property type="term" value="C:plasma membrane"/>
    <property type="evidence" value="ECO:0007669"/>
    <property type="project" value="UniProtKB-SubCell"/>
</dbReference>
<dbReference type="Pfam" id="PF00664">
    <property type="entry name" value="ABC_membrane"/>
    <property type="match status" value="1"/>
</dbReference>
<dbReference type="InterPro" id="IPR003439">
    <property type="entry name" value="ABC_transporter-like_ATP-bd"/>
</dbReference>
<evidence type="ECO:0000256" key="7">
    <source>
        <dbReference type="ARBA" id="ARBA00022989"/>
    </source>
</evidence>
<dbReference type="FunFam" id="3.40.50.300:FF:000287">
    <property type="entry name" value="Multidrug ABC transporter ATP-binding protein"/>
    <property type="match status" value="1"/>
</dbReference>
<keyword evidence="6 12" id="KW-0067">ATP-binding</keyword>
<sequence length="585" mass="64608">MKNVWRAIQFIPEYKGKVIGVILVGTALGFINTATPYIYKFIVDVISRMLSGTITKEQATWSVTVLLGVFFALRLGVVIFGAIQNKQADDLWLDTVSTFRQRVFDNMTQKSIDYFEKTRVGEIMDRFGTITSITMWLSSLTEGTLSGILQMLFILTVLLLKAPVIGLIMTVVLAINFWVSYRTVGWTHQYRRGWQALAGRMTGLLAEMVGNIATVRSFGGEPAVKQRYDTTQAEWRIVRDNLHKTQWKSEQGLNVVNTFGVFAAVALTVKGALNGAYTTGDILLVLTLGQNLISTIGPIARQVNQASEIESSAERLVELLDVEAEHRDKPDAIVLEQLETITFDQVTFRYPGKETSALDQVSFHLNAGQTLALVGTSGSGKTTIVKLLMRFYDPTEGRILINGIDLKDYQQRSIRAVMGVVLQDVALFNDSIGENIAFARPGATNQDVIAAAVAAHADEFIRHLDDQYETRVGERGIKLSGGEKQRVAIARAILKNPQLIILDEATSALDSESEHLVQQGLEQLVSGRSSIIIAHRLSTVMNADMILVLQHGHIIERGHHAELLAVQGLYARLFSLQSKGHLAVA</sequence>
<dbReference type="Pfam" id="PF00005">
    <property type="entry name" value="ABC_tran"/>
    <property type="match status" value="1"/>
</dbReference>
<dbReference type="GO" id="GO:0016887">
    <property type="term" value="F:ATP hydrolysis activity"/>
    <property type="evidence" value="ECO:0007669"/>
    <property type="project" value="InterPro"/>
</dbReference>
<evidence type="ECO:0000256" key="8">
    <source>
        <dbReference type="ARBA" id="ARBA00023136"/>
    </source>
</evidence>
<dbReference type="InterPro" id="IPR011527">
    <property type="entry name" value="ABC1_TM_dom"/>
</dbReference>